<comment type="caution">
    <text evidence="1">The sequence shown here is derived from an EMBL/GenBank/DDBJ whole genome shotgun (WGS) entry which is preliminary data.</text>
</comment>
<proteinExistence type="predicted"/>
<organism evidence="1 2">
    <name type="scientific">Marinobacter subterrani</name>
    <dbReference type="NCBI Taxonomy" id="1658765"/>
    <lineage>
        <taxon>Bacteria</taxon>
        <taxon>Pseudomonadati</taxon>
        <taxon>Pseudomonadota</taxon>
        <taxon>Gammaproteobacteria</taxon>
        <taxon>Pseudomonadales</taxon>
        <taxon>Marinobacteraceae</taxon>
        <taxon>Marinobacter</taxon>
    </lineage>
</organism>
<evidence type="ECO:0000313" key="2">
    <source>
        <dbReference type="Proteomes" id="UP000036102"/>
    </source>
</evidence>
<reference evidence="1 2" key="1">
    <citation type="submission" date="2015-06" db="EMBL/GenBank/DDBJ databases">
        <title>Marinobacter subterrani, a genetically tractable neutrophilic iron-oxidizing strain isolated from the Soudan Iron Mine.</title>
        <authorList>
            <person name="Bonis B.M."/>
            <person name="Gralnick J.A."/>
        </authorList>
    </citation>
    <scope>NUCLEOTIDE SEQUENCE [LARGE SCALE GENOMIC DNA]</scope>
    <source>
        <strain evidence="1 2">JG233</strain>
    </source>
</reference>
<dbReference type="Proteomes" id="UP000036102">
    <property type="component" value="Unassembled WGS sequence"/>
</dbReference>
<evidence type="ECO:0000313" key="1">
    <source>
        <dbReference type="EMBL" id="KMQ76925.1"/>
    </source>
</evidence>
<protein>
    <submittedName>
        <fullName evidence="1">Uncharacterized protein</fullName>
    </submittedName>
</protein>
<gene>
    <name evidence="1" type="ORF">Msub_13140</name>
</gene>
<dbReference type="STRING" id="1658765.Msub_13140"/>
<sequence length="101" mass="11405">MITLVSILPRLWQRLSATFEKSDAYRQGNTAGLGGRYVASCYNSLEFCYFGAKRNVKTSVSYRFRSAEAEVREMAVMSCCSFFSRCSRLTPSSKLILCRAC</sequence>
<name>A0A0J7M7M8_9GAMM</name>
<dbReference type="EMBL" id="LFBU01000001">
    <property type="protein sequence ID" value="KMQ76925.1"/>
    <property type="molecule type" value="Genomic_DNA"/>
</dbReference>
<dbReference type="AlphaFoldDB" id="A0A0J7M7M8"/>
<accession>A0A0J7M7M8</accession>
<keyword evidence="2" id="KW-1185">Reference proteome</keyword>